<evidence type="ECO:0000313" key="8">
    <source>
        <dbReference type="Proteomes" id="UP000245802"/>
    </source>
</evidence>
<proteinExistence type="predicted"/>
<dbReference type="EMBL" id="CP025958">
    <property type="protein sequence ID" value="AWM40765.1"/>
    <property type="molecule type" value="Genomic_DNA"/>
</dbReference>
<evidence type="ECO:0000256" key="1">
    <source>
        <dbReference type="ARBA" id="ARBA00022491"/>
    </source>
</evidence>
<dbReference type="GO" id="GO:0003700">
    <property type="term" value="F:DNA-binding transcription factor activity"/>
    <property type="evidence" value="ECO:0007669"/>
    <property type="project" value="TreeGrafter"/>
</dbReference>
<sequence>MREAAVCALADDRRKQILAAAERCFARHGFHQTSMQEVCREAGLSPGSVYRYFRSKDDIIVAMAGENRQDTHARFATAAANPDVIAGLLQLAEDVLGQINDPACGPLHFECTAEAMRNPRVAEVVRRDDQEIVAGMVELLRRGQEGGHIDPALDPRRAAETLIALADGLTWRKFLDPRIDLAAFRDTARLMIERFLRPRA</sequence>
<feature type="DNA-binding region" description="H-T-H motif" evidence="5">
    <location>
        <begin position="34"/>
        <end position="53"/>
    </location>
</feature>
<organism evidence="7 8">
    <name type="scientific">Gemmata obscuriglobus</name>
    <dbReference type="NCBI Taxonomy" id="114"/>
    <lineage>
        <taxon>Bacteria</taxon>
        <taxon>Pseudomonadati</taxon>
        <taxon>Planctomycetota</taxon>
        <taxon>Planctomycetia</taxon>
        <taxon>Gemmatales</taxon>
        <taxon>Gemmataceae</taxon>
        <taxon>Gemmata</taxon>
    </lineage>
</organism>
<dbReference type="InterPro" id="IPR009057">
    <property type="entry name" value="Homeodomain-like_sf"/>
</dbReference>
<evidence type="ECO:0000256" key="2">
    <source>
        <dbReference type="ARBA" id="ARBA00023015"/>
    </source>
</evidence>
<dbReference type="InterPro" id="IPR036271">
    <property type="entry name" value="Tet_transcr_reg_TetR-rel_C_sf"/>
</dbReference>
<evidence type="ECO:0000313" key="7">
    <source>
        <dbReference type="EMBL" id="AWM40765.1"/>
    </source>
</evidence>
<dbReference type="RefSeq" id="WP_010039241.1">
    <property type="nucleotide sequence ID" value="NZ_CP025958.1"/>
</dbReference>
<dbReference type="InterPro" id="IPR039538">
    <property type="entry name" value="BetI_C"/>
</dbReference>
<dbReference type="PROSITE" id="PS01081">
    <property type="entry name" value="HTH_TETR_1"/>
    <property type="match status" value="1"/>
</dbReference>
<evidence type="ECO:0000256" key="3">
    <source>
        <dbReference type="ARBA" id="ARBA00023125"/>
    </source>
</evidence>
<dbReference type="OrthoDB" id="9789566at2"/>
<dbReference type="Gene3D" id="1.10.10.60">
    <property type="entry name" value="Homeodomain-like"/>
    <property type="match status" value="1"/>
</dbReference>
<dbReference type="PROSITE" id="PS50977">
    <property type="entry name" value="HTH_TETR_2"/>
    <property type="match status" value="1"/>
</dbReference>
<evidence type="ECO:0000256" key="5">
    <source>
        <dbReference type="PROSITE-ProRule" id="PRU00335"/>
    </source>
</evidence>
<dbReference type="FunFam" id="1.10.10.60:FF:000141">
    <property type="entry name" value="TetR family transcriptional regulator"/>
    <property type="match status" value="1"/>
</dbReference>
<dbReference type="InterPro" id="IPR023772">
    <property type="entry name" value="DNA-bd_HTH_TetR-type_CS"/>
</dbReference>
<dbReference type="KEGG" id="gog:C1280_29795"/>
<accession>A0A2Z3HCT5</accession>
<dbReference type="Pfam" id="PF13977">
    <property type="entry name" value="TetR_C_6"/>
    <property type="match status" value="1"/>
</dbReference>
<dbReference type="PANTHER" id="PTHR30055:SF234">
    <property type="entry name" value="HTH-TYPE TRANSCRIPTIONAL REGULATOR BETI"/>
    <property type="match status" value="1"/>
</dbReference>
<dbReference type="Proteomes" id="UP000245802">
    <property type="component" value="Chromosome"/>
</dbReference>
<dbReference type="SUPFAM" id="SSF46689">
    <property type="entry name" value="Homeodomain-like"/>
    <property type="match status" value="1"/>
</dbReference>
<reference evidence="7 8" key="1">
    <citation type="submission" date="2018-01" db="EMBL/GenBank/DDBJ databases">
        <title>G. obscuriglobus.</title>
        <authorList>
            <person name="Franke J."/>
            <person name="Blomberg W."/>
            <person name="Selmecki A."/>
        </authorList>
    </citation>
    <scope>NUCLEOTIDE SEQUENCE [LARGE SCALE GENOMIC DNA]</scope>
    <source>
        <strain evidence="7 8">DSM 5831</strain>
    </source>
</reference>
<keyword evidence="4" id="KW-0804">Transcription</keyword>
<gene>
    <name evidence="7" type="ORF">C1280_29795</name>
</gene>
<protein>
    <submittedName>
        <fullName evidence="7">TetR/AcrR family transcriptional regulator</fullName>
    </submittedName>
</protein>
<dbReference type="PRINTS" id="PR00455">
    <property type="entry name" value="HTHTETR"/>
</dbReference>
<evidence type="ECO:0000259" key="6">
    <source>
        <dbReference type="PROSITE" id="PS50977"/>
    </source>
</evidence>
<dbReference type="Gene3D" id="1.10.357.10">
    <property type="entry name" value="Tetracycline Repressor, domain 2"/>
    <property type="match status" value="1"/>
</dbReference>
<dbReference type="SUPFAM" id="SSF48498">
    <property type="entry name" value="Tetracyclin repressor-like, C-terminal domain"/>
    <property type="match status" value="1"/>
</dbReference>
<keyword evidence="3 5" id="KW-0238">DNA-binding</keyword>
<dbReference type="Pfam" id="PF00440">
    <property type="entry name" value="TetR_N"/>
    <property type="match status" value="1"/>
</dbReference>
<dbReference type="GO" id="GO:0000976">
    <property type="term" value="F:transcription cis-regulatory region binding"/>
    <property type="evidence" value="ECO:0007669"/>
    <property type="project" value="TreeGrafter"/>
</dbReference>
<dbReference type="PANTHER" id="PTHR30055">
    <property type="entry name" value="HTH-TYPE TRANSCRIPTIONAL REGULATOR RUTR"/>
    <property type="match status" value="1"/>
</dbReference>
<dbReference type="InterPro" id="IPR050109">
    <property type="entry name" value="HTH-type_TetR-like_transc_reg"/>
</dbReference>
<keyword evidence="1" id="KW-0678">Repressor</keyword>
<dbReference type="InterPro" id="IPR001647">
    <property type="entry name" value="HTH_TetR"/>
</dbReference>
<feature type="domain" description="HTH tetR-type" evidence="6">
    <location>
        <begin position="11"/>
        <end position="71"/>
    </location>
</feature>
<dbReference type="AlphaFoldDB" id="A0A2Z3HCT5"/>
<keyword evidence="8" id="KW-1185">Reference proteome</keyword>
<keyword evidence="2" id="KW-0805">Transcription regulation</keyword>
<name>A0A2Z3HCT5_9BACT</name>
<evidence type="ECO:0000256" key="4">
    <source>
        <dbReference type="ARBA" id="ARBA00023163"/>
    </source>
</evidence>